<evidence type="ECO:0000313" key="4">
    <source>
        <dbReference type="Proteomes" id="UP000636793"/>
    </source>
</evidence>
<dbReference type="EMBL" id="BMHI01000003">
    <property type="protein sequence ID" value="GGB27967.1"/>
    <property type="molecule type" value="Genomic_DNA"/>
</dbReference>
<dbReference type="NCBIfam" id="NF002367">
    <property type="entry name" value="PRK01346.1-4"/>
    <property type="match status" value="1"/>
</dbReference>
<dbReference type="InterPro" id="IPR016181">
    <property type="entry name" value="Acyl_CoA_acyltransferase"/>
</dbReference>
<dbReference type="SUPFAM" id="SSF55729">
    <property type="entry name" value="Acyl-CoA N-acyltransferases (Nat)"/>
    <property type="match status" value="1"/>
</dbReference>
<gene>
    <name evidence="3" type="ORF">GCM10011492_17740</name>
</gene>
<accession>A0A916T2V5</accession>
<dbReference type="InterPro" id="IPR051554">
    <property type="entry name" value="Acetyltransferase_Eis"/>
</dbReference>
<dbReference type="Pfam" id="PF13530">
    <property type="entry name" value="SCP2_2"/>
    <property type="match status" value="1"/>
</dbReference>
<dbReference type="Gene3D" id="3.30.1050.10">
    <property type="entry name" value="SCP2 sterol-binding domain"/>
    <property type="match status" value="1"/>
</dbReference>
<dbReference type="Pfam" id="PF17668">
    <property type="entry name" value="Acetyltransf_17"/>
    <property type="match status" value="1"/>
</dbReference>
<proteinExistence type="predicted"/>
<dbReference type="SUPFAM" id="SSF55718">
    <property type="entry name" value="SCP-like"/>
    <property type="match status" value="1"/>
</dbReference>
<dbReference type="GO" id="GO:0034069">
    <property type="term" value="F:aminoglycoside N-acetyltransferase activity"/>
    <property type="evidence" value="ECO:0007669"/>
    <property type="project" value="TreeGrafter"/>
</dbReference>
<evidence type="ECO:0000259" key="1">
    <source>
        <dbReference type="Pfam" id="PF13530"/>
    </source>
</evidence>
<sequence length="457" mass="49992">MPRAGSHPLGLRRALPLEQFNPETRLRRIFQCGFIGDMADVHVGPARDARRFLDTDELVWFAEPSRESPAQALSGIREDQRFAAEVADGDPAYYAGVYGVYPLTLTVPGSRQSLQQLPVSGLTFVGVHPDERRRGVLTAMLRDHFERVRGGDWSGLSVLHASEPAIYGRHGYGVASLETRVTLSRGATFTAPTLEQEVSALRTRLVAAGEPGVTDRMKAAAQHAGALTLGSVVRELETYEMFGRDTPQTLRDKEPQRILFATRDGSDVGYAWFRRKQKWEEGRPDGTVEVGELVGDPAAELALLRRLVDLDLTSSVILNGRGVDDPVLAWAGGDRSIHGPTWDSLWIRLVDLSLAMERRGYAAPVDLVLEIEDAACAWNQGRWRLTVDEEGTGHLARTDDSPDLVLATQLLATAYLGSRSLEAARVAGLLVEQRAGAARELDDVLRMPLVAAAAVGF</sequence>
<dbReference type="PANTHER" id="PTHR37817">
    <property type="entry name" value="N-ACETYLTRANSFERASE EIS"/>
    <property type="match status" value="1"/>
</dbReference>
<dbReference type="AlphaFoldDB" id="A0A916T2V5"/>
<dbReference type="Proteomes" id="UP000636793">
    <property type="component" value="Unassembled WGS sequence"/>
</dbReference>
<comment type="caution">
    <text evidence="3">The sequence shown here is derived from an EMBL/GenBank/DDBJ whole genome shotgun (WGS) entry which is preliminary data.</text>
</comment>
<organism evidence="3 4">
    <name type="scientific">Flexivirga endophytica</name>
    <dbReference type="NCBI Taxonomy" id="1849103"/>
    <lineage>
        <taxon>Bacteria</taxon>
        <taxon>Bacillati</taxon>
        <taxon>Actinomycetota</taxon>
        <taxon>Actinomycetes</taxon>
        <taxon>Micrococcales</taxon>
        <taxon>Dermacoccaceae</taxon>
        <taxon>Flexivirga</taxon>
    </lineage>
</organism>
<reference evidence="3" key="1">
    <citation type="journal article" date="2014" name="Int. J. Syst. Evol. Microbiol.">
        <title>Complete genome sequence of Corynebacterium casei LMG S-19264T (=DSM 44701T), isolated from a smear-ripened cheese.</title>
        <authorList>
            <consortium name="US DOE Joint Genome Institute (JGI-PGF)"/>
            <person name="Walter F."/>
            <person name="Albersmeier A."/>
            <person name="Kalinowski J."/>
            <person name="Ruckert C."/>
        </authorList>
    </citation>
    <scope>NUCLEOTIDE SEQUENCE</scope>
    <source>
        <strain evidence="3">CGMCC 1.15085</strain>
    </source>
</reference>
<dbReference type="InterPro" id="IPR036527">
    <property type="entry name" value="SCP2_sterol-bd_dom_sf"/>
</dbReference>
<dbReference type="PANTHER" id="PTHR37817:SF1">
    <property type="entry name" value="N-ACETYLTRANSFERASE EIS"/>
    <property type="match status" value="1"/>
</dbReference>
<feature type="domain" description="Eis-like acetyltransferase" evidence="2">
    <location>
        <begin position="230"/>
        <end position="330"/>
    </location>
</feature>
<dbReference type="GO" id="GO:0030649">
    <property type="term" value="P:aminoglycoside antibiotic catabolic process"/>
    <property type="evidence" value="ECO:0007669"/>
    <property type="project" value="TreeGrafter"/>
</dbReference>
<name>A0A916T2V5_9MICO</name>
<feature type="domain" description="Enhanced intracellular survival protein" evidence="1">
    <location>
        <begin position="355"/>
        <end position="444"/>
    </location>
</feature>
<keyword evidence="4" id="KW-1185">Reference proteome</keyword>
<reference evidence="3" key="2">
    <citation type="submission" date="2020-09" db="EMBL/GenBank/DDBJ databases">
        <authorList>
            <person name="Sun Q."/>
            <person name="Zhou Y."/>
        </authorList>
    </citation>
    <scope>NUCLEOTIDE SEQUENCE</scope>
    <source>
        <strain evidence="3">CGMCC 1.15085</strain>
    </source>
</reference>
<evidence type="ECO:0000313" key="3">
    <source>
        <dbReference type="EMBL" id="GGB27967.1"/>
    </source>
</evidence>
<protein>
    <submittedName>
        <fullName evidence="3">UPF0256 protein</fullName>
    </submittedName>
</protein>
<dbReference type="InterPro" id="IPR041380">
    <property type="entry name" value="Acetyltransf_17"/>
</dbReference>
<dbReference type="Gene3D" id="3.40.630.30">
    <property type="match status" value="2"/>
</dbReference>
<dbReference type="InterPro" id="IPR025559">
    <property type="entry name" value="Eis_dom"/>
</dbReference>
<evidence type="ECO:0000259" key="2">
    <source>
        <dbReference type="Pfam" id="PF17668"/>
    </source>
</evidence>
<dbReference type="Pfam" id="PF13527">
    <property type="entry name" value="Acetyltransf_9"/>
    <property type="match status" value="1"/>
</dbReference>